<feature type="transmembrane region" description="Helical" evidence="1">
    <location>
        <begin position="265"/>
        <end position="282"/>
    </location>
</feature>
<dbReference type="FunFam" id="3.20.20.450:FF:000001">
    <property type="entry name" value="Cyclic di-GMP phosphodiesterase yahA"/>
    <property type="match status" value="1"/>
</dbReference>
<dbReference type="Pfam" id="PF00990">
    <property type="entry name" value="GGDEF"/>
    <property type="match status" value="1"/>
</dbReference>
<dbReference type="CDD" id="cd01949">
    <property type="entry name" value="GGDEF"/>
    <property type="match status" value="1"/>
</dbReference>
<evidence type="ECO:0000256" key="1">
    <source>
        <dbReference type="SAM" id="Phobius"/>
    </source>
</evidence>
<gene>
    <name evidence="4" type="ORF">OMP40_20010</name>
</gene>
<feature type="transmembrane region" description="Helical" evidence="1">
    <location>
        <begin position="25"/>
        <end position="47"/>
    </location>
</feature>
<keyword evidence="1" id="KW-0472">Membrane</keyword>
<dbReference type="PROSITE" id="PS50887">
    <property type="entry name" value="GGDEF"/>
    <property type="match status" value="1"/>
</dbReference>
<dbReference type="InterPro" id="IPR029787">
    <property type="entry name" value="Nucleotide_cyclase"/>
</dbReference>
<comment type="caution">
    <text evidence="4">The sequence shown here is derived from an EMBL/GenBank/DDBJ whole genome shotgun (WGS) entry which is preliminary data.</text>
</comment>
<feature type="transmembrane region" description="Helical" evidence="1">
    <location>
        <begin position="125"/>
        <end position="145"/>
    </location>
</feature>
<dbReference type="NCBIfam" id="TIGR00254">
    <property type="entry name" value="GGDEF"/>
    <property type="match status" value="1"/>
</dbReference>
<accession>A0A9X4KW37</accession>
<feature type="transmembrane region" description="Helical" evidence="1">
    <location>
        <begin position="92"/>
        <end position="113"/>
    </location>
</feature>
<feature type="transmembrane region" description="Helical" evidence="1">
    <location>
        <begin position="157"/>
        <end position="181"/>
    </location>
</feature>
<keyword evidence="1" id="KW-1133">Transmembrane helix</keyword>
<dbReference type="CDD" id="cd01948">
    <property type="entry name" value="EAL"/>
    <property type="match status" value="1"/>
</dbReference>
<name>A0A9X4KW37_9BACL</name>
<dbReference type="SMART" id="SM00267">
    <property type="entry name" value="GGDEF"/>
    <property type="match status" value="1"/>
</dbReference>
<evidence type="ECO:0000259" key="3">
    <source>
        <dbReference type="PROSITE" id="PS50887"/>
    </source>
</evidence>
<sequence length="757" mass="84716">MPLLLLSGFAATIGCWYLIFWENEWMRVLGSNVLQILAGAVGAFWTLRTGIRLNGKRRRFWLMIGTGLILNVLANFQLLYTQLASSATEYSAFSYVFWLIAYCFFLVALFGKYRYVQGRSTGSGYLFNIVVFTVTAASVSIHFVINPIVSIPDESPFVTLLSVAYPLASLSIFLITLILYYTLLQQGALSASMLYVVWGMLCQVASDLGFAYLSERQAQSSGEFVDVLWVLALLLIGLGGRYAAGEKVTDPLKESESGGQIKESVFPYASIAVLVIFFVFGSRWDFNALSLGLLLLFLLIAGRQLRMMRVLNKLMGEYRYLAYHDPLTGLKNRIGFLEDLERMIGRTGVRAGLLLIDLDRFKVINDTLGHHAGDRILVQTAERLRRSVGCVRVPLYRLGGDEFVVILTDAENSWCAAAAERILEQFREPFRFEEIEIIATPSIGISIYPDNGCTSNDLLKYADAAMYLAKENGKNSFRFYNTELHAILARKMKLEHELRRAIERSQFKLSYQPKVELRTERIIGMEALLRWEHPELGIVSPAEFIPVAEETGQIVAIGNWVLERACEQNKAWQDKGYPPLCISVNVSVRQFQHREFLMSVRSVLQRTGLSAAYLELEITESIMQNVKESTDVLHALRKMGIGVSIDDFGTGYSSLFIIPKLPIDTIKIDKSFIDDIDDRVQLSMLKTIIDLGLSLNLGVVAEGIESEHQRQVLVAHGCPVGQGYLYSRPVSPEAFEEMLSAARAAGTGSNTCPDIAN</sequence>
<protein>
    <submittedName>
        <fullName evidence="4">EAL domain-containing protein</fullName>
    </submittedName>
</protein>
<evidence type="ECO:0000313" key="4">
    <source>
        <dbReference type="EMBL" id="MDG0811396.1"/>
    </source>
</evidence>
<dbReference type="PROSITE" id="PS50883">
    <property type="entry name" value="EAL"/>
    <property type="match status" value="1"/>
</dbReference>
<feature type="transmembrane region" description="Helical" evidence="1">
    <location>
        <begin position="59"/>
        <end position="80"/>
    </location>
</feature>
<dbReference type="Pfam" id="PF00563">
    <property type="entry name" value="EAL"/>
    <property type="match status" value="1"/>
</dbReference>
<dbReference type="Gene3D" id="3.20.20.450">
    <property type="entry name" value="EAL domain"/>
    <property type="match status" value="1"/>
</dbReference>
<dbReference type="Gene3D" id="3.30.70.270">
    <property type="match status" value="1"/>
</dbReference>
<dbReference type="Proteomes" id="UP001153404">
    <property type="component" value="Unassembled WGS sequence"/>
</dbReference>
<feature type="transmembrane region" description="Helical" evidence="1">
    <location>
        <begin position="288"/>
        <end position="305"/>
    </location>
</feature>
<dbReference type="InterPro" id="IPR043128">
    <property type="entry name" value="Rev_trsase/Diguanyl_cyclase"/>
</dbReference>
<dbReference type="InterPro" id="IPR001633">
    <property type="entry name" value="EAL_dom"/>
</dbReference>
<feature type="domain" description="EAL" evidence="2">
    <location>
        <begin position="491"/>
        <end position="743"/>
    </location>
</feature>
<dbReference type="InterPro" id="IPR035919">
    <property type="entry name" value="EAL_sf"/>
</dbReference>
<dbReference type="SUPFAM" id="SSF55073">
    <property type="entry name" value="Nucleotide cyclase"/>
    <property type="match status" value="1"/>
</dbReference>
<dbReference type="SMART" id="SM00052">
    <property type="entry name" value="EAL"/>
    <property type="match status" value="1"/>
</dbReference>
<organism evidence="4 5">
    <name type="scientific">Cohnella rhizosphaerae</name>
    <dbReference type="NCBI Taxonomy" id="1457232"/>
    <lineage>
        <taxon>Bacteria</taxon>
        <taxon>Bacillati</taxon>
        <taxon>Bacillota</taxon>
        <taxon>Bacilli</taxon>
        <taxon>Bacillales</taxon>
        <taxon>Paenibacillaceae</taxon>
        <taxon>Cohnella</taxon>
    </lineage>
</organism>
<feature type="transmembrane region" description="Helical" evidence="1">
    <location>
        <begin position="224"/>
        <end position="244"/>
    </location>
</feature>
<proteinExistence type="predicted"/>
<evidence type="ECO:0000313" key="5">
    <source>
        <dbReference type="Proteomes" id="UP001153404"/>
    </source>
</evidence>
<dbReference type="InterPro" id="IPR052155">
    <property type="entry name" value="Biofilm_reg_signaling"/>
</dbReference>
<keyword evidence="5" id="KW-1185">Reference proteome</keyword>
<reference evidence="4" key="1">
    <citation type="submission" date="2022-10" db="EMBL/GenBank/DDBJ databases">
        <title>Comparative genomic analysis of Cohnella hashimotonis sp. nov., isolated from the International Space Station.</title>
        <authorList>
            <person name="Simpson A."/>
            <person name="Venkateswaran K."/>
        </authorList>
    </citation>
    <scope>NUCLEOTIDE SEQUENCE</scope>
    <source>
        <strain evidence="4">DSM 28161</strain>
    </source>
</reference>
<evidence type="ECO:0000259" key="2">
    <source>
        <dbReference type="PROSITE" id="PS50883"/>
    </source>
</evidence>
<dbReference type="PANTHER" id="PTHR44757">
    <property type="entry name" value="DIGUANYLATE CYCLASE DGCP"/>
    <property type="match status" value="1"/>
</dbReference>
<dbReference type="EMBL" id="JAPDIA010000007">
    <property type="protein sequence ID" value="MDG0811396.1"/>
    <property type="molecule type" value="Genomic_DNA"/>
</dbReference>
<dbReference type="RefSeq" id="WP_277533993.1">
    <property type="nucleotide sequence ID" value="NZ_JAPDIA010000007.1"/>
</dbReference>
<dbReference type="SUPFAM" id="SSF141868">
    <property type="entry name" value="EAL domain-like"/>
    <property type="match status" value="1"/>
</dbReference>
<keyword evidence="1" id="KW-0812">Transmembrane</keyword>
<feature type="domain" description="GGDEF" evidence="3">
    <location>
        <begin position="349"/>
        <end position="482"/>
    </location>
</feature>
<dbReference type="AlphaFoldDB" id="A0A9X4KW37"/>
<dbReference type="PANTHER" id="PTHR44757:SF2">
    <property type="entry name" value="BIOFILM ARCHITECTURE MAINTENANCE PROTEIN MBAA"/>
    <property type="match status" value="1"/>
</dbReference>
<dbReference type="InterPro" id="IPR000160">
    <property type="entry name" value="GGDEF_dom"/>
</dbReference>